<feature type="signal peptide" evidence="2">
    <location>
        <begin position="1"/>
        <end position="18"/>
    </location>
</feature>
<feature type="compositionally biased region" description="Low complexity" evidence="1">
    <location>
        <begin position="21"/>
        <end position="40"/>
    </location>
</feature>
<dbReference type="Proteomes" id="UP000645610">
    <property type="component" value="Unassembled WGS sequence"/>
</dbReference>
<evidence type="ECO:0000313" key="3">
    <source>
        <dbReference type="EMBL" id="MBF9140776.1"/>
    </source>
</evidence>
<dbReference type="RefSeq" id="WP_196285114.1">
    <property type="nucleotide sequence ID" value="NZ_JADQDP010000001.1"/>
</dbReference>
<comment type="caution">
    <text evidence="3">The sequence shown here is derived from an EMBL/GenBank/DDBJ whole genome shotgun (WGS) entry which is preliminary data.</text>
</comment>
<reference evidence="3 4" key="1">
    <citation type="submission" date="2020-11" db="EMBL/GenBank/DDBJ databases">
        <authorList>
            <person name="Kim M.K."/>
        </authorList>
    </citation>
    <scope>NUCLEOTIDE SEQUENCE [LARGE SCALE GENOMIC DNA]</scope>
    <source>
        <strain evidence="3 4">BT439</strain>
    </source>
</reference>
<dbReference type="AlphaFoldDB" id="A0A931FK98"/>
<organism evidence="3 4">
    <name type="scientific">Hymenobacter properus</name>
    <dbReference type="NCBI Taxonomy" id="2791026"/>
    <lineage>
        <taxon>Bacteria</taxon>
        <taxon>Pseudomonadati</taxon>
        <taxon>Bacteroidota</taxon>
        <taxon>Cytophagia</taxon>
        <taxon>Cytophagales</taxon>
        <taxon>Hymenobacteraceae</taxon>
        <taxon>Hymenobacter</taxon>
    </lineage>
</organism>
<feature type="chain" id="PRO_5037597516" evidence="2">
    <location>
        <begin position="19"/>
        <end position="94"/>
    </location>
</feature>
<name>A0A931FK98_9BACT</name>
<proteinExistence type="predicted"/>
<sequence>MKLLTLLLALGLSTTAFAQTTPASNAPADNNTNPTAPSNNQPRVGTAMDGSNIANNRDVLSPGTGTPVRTRTDAEKRAHREAKRAEKGKSKMKM</sequence>
<evidence type="ECO:0000256" key="1">
    <source>
        <dbReference type="SAM" id="MobiDB-lite"/>
    </source>
</evidence>
<evidence type="ECO:0000313" key="4">
    <source>
        <dbReference type="Proteomes" id="UP000645610"/>
    </source>
</evidence>
<feature type="region of interest" description="Disordered" evidence="1">
    <location>
        <begin position="21"/>
        <end position="94"/>
    </location>
</feature>
<evidence type="ECO:0000256" key="2">
    <source>
        <dbReference type="SAM" id="SignalP"/>
    </source>
</evidence>
<keyword evidence="4" id="KW-1185">Reference proteome</keyword>
<dbReference type="EMBL" id="JADQDP010000001">
    <property type="protein sequence ID" value="MBF9140776.1"/>
    <property type="molecule type" value="Genomic_DNA"/>
</dbReference>
<gene>
    <name evidence="3" type="ORF">I2I01_03970</name>
</gene>
<protein>
    <submittedName>
        <fullName evidence="3">Uncharacterized protein</fullName>
    </submittedName>
</protein>
<feature type="compositionally biased region" description="Basic and acidic residues" evidence="1">
    <location>
        <begin position="70"/>
        <end position="94"/>
    </location>
</feature>
<accession>A0A931FK98</accession>
<keyword evidence="2" id="KW-0732">Signal</keyword>